<keyword evidence="1" id="KW-0677">Repeat</keyword>
<keyword evidence="2" id="KW-1133">Transmembrane helix</keyword>
<dbReference type="SUPFAM" id="SSF52540">
    <property type="entry name" value="P-loop containing nucleoside triphosphate hydrolases"/>
    <property type="match status" value="1"/>
</dbReference>
<dbReference type="Gene3D" id="3.40.50.300">
    <property type="entry name" value="P-loop containing nucleotide triphosphate hydrolases"/>
    <property type="match status" value="1"/>
</dbReference>
<accession>A0A9P5Y3J4</accession>
<dbReference type="PANTHER" id="PTHR10039">
    <property type="entry name" value="AMELOGENIN"/>
    <property type="match status" value="1"/>
</dbReference>
<proteinExistence type="predicted"/>
<protein>
    <recommendedName>
        <fullName evidence="3">Nephrocystin 3-like N-terminal domain-containing protein</fullName>
    </recommendedName>
</protein>
<dbReference type="OrthoDB" id="5106486at2759"/>
<organism evidence="4 5">
    <name type="scientific">Collybia nuda</name>
    <dbReference type="NCBI Taxonomy" id="64659"/>
    <lineage>
        <taxon>Eukaryota</taxon>
        <taxon>Fungi</taxon>
        <taxon>Dikarya</taxon>
        <taxon>Basidiomycota</taxon>
        <taxon>Agaricomycotina</taxon>
        <taxon>Agaricomycetes</taxon>
        <taxon>Agaricomycetidae</taxon>
        <taxon>Agaricales</taxon>
        <taxon>Tricholomatineae</taxon>
        <taxon>Clitocybaceae</taxon>
        <taxon>Collybia</taxon>
    </lineage>
</organism>
<feature type="domain" description="Nephrocystin 3-like N-terminal" evidence="3">
    <location>
        <begin position="67"/>
        <end position="232"/>
    </location>
</feature>
<evidence type="ECO:0000313" key="5">
    <source>
        <dbReference type="Proteomes" id="UP000807353"/>
    </source>
</evidence>
<dbReference type="InterPro" id="IPR027417">
    <property type="entry name" value="P-loop_NTPase"/>
</dbReference>
<evidence type="ECO:0000259" key="3">
    <source>
        <dbReference type="Pfam" id="PF24883"/>
    </source>
</evidence>
<dbReference type="Proteomes" id="UP000807353">
    <property type="component" value="Unassembled WGS sequence"/>
</dbReference>
<dbReference type="EMBL" id="MU150281">
    <property type="protein sequence ID" value="KAF9461640.1"/>
    <property type="molecule type" value="Genomic_DNA"/>
</dbReference>
<comment type="caution">
    <text evidence="4">The sequence shown here is derived from an EMBL/GenBank/DDBJ whole genome shotgun (WGS) entry which is preliminary data.</text>
</comment>
<keyword evidence="2" id="KW-0812">Transmembrane</keyword>
<dbReference type="InterPro" id="IPR056884">
    <property type="entry name" value="NPHP3-like_N"/>
</dbReference>
<dbReference type="AlphaFoldDB" id="A0A9P5Y3J4"/>
<reference evidence="4" key="1">
    <citation type="submission" date="2020-11" db="EMBL/GenBank/DDBJ databases">
        <authorList>
            <consortium name="DOE Joint Genome Institute"/>
            <person name="Ahrendt S."/>
            <person name="Riley R."/>
            <person name="Andreopoulos W."/>
            <person name="Labutti K."/>
            <person name="Pangilinan J."/>
            <person name="Ruiz-Duenas F.J."/>
            <person name="Barrasa J.M."/>
            <person name="Sanchez-Garcia M."/>
            <person name="Camarero S."/>
            <person name="Miyauchi S."/>
            <person name="Serrano A."/>
            <person name="Linde D."/>
            <person name="Babiker R."/>
            <person name="Drula E."/>
            <person name="Ayuso-Fernandez I."/>
            <person name="Pacheco R."/>
            <person name="Padilla G."/>
            <person name="Ferreira P."/>
            <person name="Barriuso J."/>
            <person name="Kellner H."/>
            <person name="Castanera R."/>
            <person name="Alfaro M."/>
            <person name="Ramirez L."/>
            <person name="Pisabarro A.G."/>
            <person name="Kuo A."/>
            <person name="Tritt A."/>
            <person name="Lipzen A."/>
            <person name="He G."/>
            <person name="Yan M."/>
            <person name="Ng V."/>
            <person name="Cullen D."/>
            <person name="Martin F."/>
            <person name="Rosso M.-N."/>
            <person name="Henrissat B."/>
            <person name="Hibbett D."/>
            <person name="Martinez A.T."/>
            <person name="Grigoriev I.V."/>
        </authorList>
    </citation>
    <scope>NUCLEOTIDE SEQUENCE</scope>
    <source>
        <strain evidence="4">CBS 247.69</strain>
    </source>
</reference>
<sequence>MSFANSSNFTIHGSTFTDVGGNINNYTDRPGERGIRELFKGSCPNAAYDSQTYHSGGNPDVQRVIVQEVADWVKGGSTKICWIYGAPGAGKSTIMRDVATQCAHHGNLGASFFFNRNSLNYSRNFVTSIACQLVVAVPEKRLQLGEMIEADTSILQKPLAVQMQRLIVEPFMPQPNEDDEMPQPRPTSPPVVIVIDAIDECFGYSRQREIIDVIQDASSHSQLPILWVVASRPESTIRQSFDAIATQVYSISLADVGRLLETQLRVTLSTYLLNRFYKLHEKYPTSMMCFQGVIMFLLGVFFWIYLFPLLFQVISFIFNIIRTLFRMMLKAVSQGHQ</sequence>
<keyword evidence="2" id="KW-0472">Membrane</keyword>
<evidence type="ECO:0000256" key="1">
    <source>
        <dbReference type="ARBA" id="ARBA00022737"/>
    </source>
</evidence>
<keyword evidence="5" id="KW-1185">Reference proteome</keyword>
<name>A0A9P5Y3J4_9AGAR</name>
<evidence type="ECO:0000313" key="4">
    <source>
        <dbReference type="EMBL" id="KAF9461640.1"/>
    </source>
</evidence>
<evidence type="ECO:0000256" key="2">
    <source>
        <dbReference type="SAM" id="Phobius"/>
    </source>
</evidence>
<gene>
    <name evidence="4" type="ORF">BDZ94DRAFT_1299114</name>
</gene>
<feature type="transmembrane region" description="Helical" evidence="2">
    <location>
        <begin position="293"/>
        <end position="321"/>
    </location>
</feature>
<dbReference type="Pfam" id="PF24883">
    <property type="entry name" value="NPHP3_N"/>
    <property type="match status" value="1"/>
</dbReference>